<sequence length="73" mass="8797">MKSMYFSFERHDGQAHLYTTDWRLSTLDPQSEMRLVLKNVEPLTLASPMLPHDLTQIRRRHDVTFCTEYRTKR</sequence>
<keyword evidence="2" id="KW-1185">Reference proteome</keyword>
<dbReference type="RefSeq" id="WP_107180604.1">
    <property type="nucleotide sequence ID" value="NZ_JZSR01000012.1"/>
</dbReference>
<organism evidence="1 2">
    <name type="scientific">Photobacterium iliopiscarium</name>
    <dbReference type="NCBI Taxonomy" id="56192"/>
    <lineage>
        <taxon>Bacteria</taxon>
        <taxon>Pseudomonadati</taxon>
        <taxon>Pseudomonadota</taxon>
        <taxon>Gammaproteobacteria</taxon>
        <taxon>Vibrionales</taxon>
        <taxon>Vibrionaceae</taxon>
        <taxon>Photobacterium</taxon>
    </lineage>
</organism>
<evidence type="ECO:0000313" key="2">
    <source>
        <dbReference type="Proteomes" id="UP000241190"/>
    </source>
</evidence>
<dbReference type="Proteomes" id="UP000241190">
    <property type="component" value="Unassembled WGS sequence"/>
</dbReference>
<protein>
    <submittedName>
        <fullName evidence="1">Uncharacterized protein</fullName>
    </submittedName>
</protein>
<evidence type="ECO:0000313" key="1">
    <source>
        <dbReference type="EMBL" id="PSW89900.1"/>
    </source>
</evidence>
<name>A0ABX5GLX9_9GAMM</name>
<reference evidence="1 2" key="1">
    <citation type="submission" date="2018-03" db="EMBL/GenBank/DDBJ databases">
        <title>Whole genome sequencing of Histamine producing bacteria.</title>
        <authorList>
            <person name="Butler K."/>
        </authorList>
    </citation>
    <scope>NUCLEOTIDE SEQUENCE [LARGE SCALE GENOMIC DNA]</scope>
    <source>
        <strain evidence="1 2">ATCC 51761</strain>
    </source>
</reference>
<comment type="caution">
    <text evidence="1">The sequence shown here is derived from an EMBL/GenBank/DDBJ whole genome shotgun (WGS) entry which is preliminary data.</text>
</comment>
<gene>
    <name evidence="1" type="ORF">C9J52_19995</name>
</gene>
<proteinExistence type="predicted"/>
<dbReference type="EMBL" id="PYOP01000065">
    <property type="protein sequence ID" value="PSW89900.1"/>
    <property type="molecule type" value="Genomic_DNA"/>
</dbReference>
<accession>A0ABX5GLX9</accession>